<organism evidence="3 4">
    <name type="scientific">Sediminicola luteus</name>
    <dbReference type="NCBI Taxonomy" id="319238"/>
    <lineage>
        <taxon>Bacteria</taxon>
        <taxon>Pseudomonadati</taxon>
        <taxon>Bacteroidota</taxon>
        <taxon>Flavobacteriia</taxon>
        <taxon>Flavobacteriales</taxon>
        <taxon>Flavobacteriaceae</taxon>
        <taxon>Sediminicola</taxon>
    </lineage>
</organism>
<protein>
    <submittedName>
        <fullName evidence="3">Dihydrodipicolinate synthase family protein</fullName>
        <ecNumber evidence="3">4.1.3.3</ecNumber>
        <ecNumber evidence="3">4.2.1.41</ecNumber>
        <ecNumber evidence="3">4.3.3.7</ecNumber>
    </submittedName>
</protein>
<dbReference type="EC" id="4.2.1.41" evidence="3"/>
<dbReference type="PIRSF" id="PIRSF001365">
    <property type="entry name" value="DHDPS"/>
    <property type="match status" value="1"/>
</dbReference>
<evidence type="ECO:0000256" key="1">
    <source>
        <dbReference type="ARBA" id="ARBA00023239"/>
    </source>
</evidence>
<evidence type="ECO:0000313" key="3">
    <source>
        <dbReference type="EMBL" id="MET7030372.1"/>
    </source>
</evidence>
<keyword evidence="1 2" id="KW-0456">Lyase</keyword>
<dbReference type="EC" id="4.1.3.3" evidence="3"/>
<dbReference type="GO" id="GO:0008747">
    <property type="term" value="F:N-acetylneuraminate lyase activity"/>
    <property type="evidence" value="ECO:0007669"/>
    <property type="project" value="UniProtKB-EC"/>
</dbReference>
<dbReference type="EMBL" id="JBEWYP010000008">
    <property type="protein sequence ID" value="MET7030372.1"/>
    <property type="molecule type" value="Genomic_DNA"/>
</dbReference>
<dbReference type="Gene3D" id="3.20.20.70">
    <property type="entry name" value="Aldolase class I"/>
    <property type="match status" value="1"/>
</dbReference>
<name>A0ABV2TYP7_9FLAO</name>
<keyword evidence="4" id="KW-1185">Reference proteome</keyword>
<comment type="caution">
    <text evidence="3">The sequence shown here is derived from an EMBL/GenBank/DDBJ whole genome shotgun (WGS) entry which is preliminary data.</text>
</comment>
<dbReference type="GO" id="GO:0047448">
    <property type="term" value="F:5-dehydro-4-deoxyglucarate dehydratase activity"/>
    <property type="evidence" value="ECO:0007669"/>
    <property type="project" value="UniProtKB-EC"/>
</dbReference>
<dbReference type="PRINTS" id="PR00146">
    <property type="entry name" value="DHPICSNTHASE"/>
</dbReference>
<accession>A0ABV2TYP7</accession>
<dbReference type="RefSeq" id="WP_354619169.1">
    <property type="nucleotide sequence ID" value="NZ_JBEWYP010000008.1"/>
</dbReference>
<dbReference type="SUPFAM" id="SSF51569">
    <property type="entry name" value="Aldolase"/>
    <property type="match status" value="1"/>
</dbReference>
<sequence length="311" mass="34302">MNVKWEGVMPAVTTKFKADDTLDLDAFGINIKAQLEAGVNGIILGGTLGEASTLSDDEKKILIKETVRLVNDRVPVIINIAEQTTKGAIIAAQNAQAYGASGLMMLPPMRYKATDFETMTYFKEVANSTELPIMVYNNPVDYNIEVTLDMFEELLKNPNIQAVKESTRDISNITRIKNRFGDRLKILCGVDTLALESILMGADGWVAGLVDAFPAETVAIFELAKAGRIEEALTIYRWFLPLLELDITPQLVQNIKLAEVATGIGTEQVRAPRLPLQGAEREHVLNIIQEGLRTRPVLPDYKSLRNASISN</sequence>
<proteinExistence type="inferred from homology"/>
<comment type="similarity">
    <text evidence="2">Belongs to the DapA family.</text>
</comment>
<reference evidence="3 4" key="1">
    <citation type="submission" date="2024-07" db="EMBL/GenBank/DDBJ databases">
        <title>The genome sequence of type strain Sediminicola luteus GDMCC 1.2596T.</title>
        <authorList>
            <person name="Liu Y."/>
        </authorList>
    </citation>
    <scope>NUCLEOTIDE SEQUENCE [LARGE SCALE GENOMIC DNA]</scope>
    <source>
        <strain evidence="3 4">GDMCC 1.2596</strain>
    </source>
</reference>
<dbReference type="Proteomes" id="UP001549773">
    <property type="component" value="Unassembled WGS sequence"/>
</dbReference>
<dbReference type="Pfam" id="PF00701">
    <property type="entry name" value="DHDPS"/>
    <property type="match status" value="1"/>
</dbReference>
<dbReference type="EC" id="4.3.3.7" evidence="3"/>
<gene>
    <name evidence="3" type="ORF">ABXZ32_13270</name>
</gene>
<dbReference type="CDD" id="cd00408">
    <property type="entry name" value="DHDPS-like"/>
    <property type="match status" value="1"/>
</dbReference>
<evidence type="ECO:0000256" key="2">
    <source>
        <dbReference type="PIRNR" id="PIRNR001365"/>
    </source>
</evidence>
<evidence type="ECO:0000313" key="4">
    <source>
        <dbReference type="Proteomes" id="UP001549773"/>
    </source>
</evidence>
<dbReference type="PANTHER" id="PTHR12128">
    <property type="entry name" value="DIHYDRODIPICOLINATE SYNTHASE"/>
    <property type="match status" value="1"/>
</dbReference>
<dbReference type="InterPro" id="IPR013785">
    <property type="entry name" value="Aldolase_TIM"/>
</dbReference>
<dbReference type="InterPro" id="IPR002220">
    <property type="entry name" value="DapA-like"/>
</dbReference>
<dbReference type="PANTHER" id="PTHR12128:SF72">
    <property type="entry name" value="DIHYDRODIPICOLINATE SYNTHASE"/>
    <property type="match status" value="1"/>
</dbReference>
<dbReference type="GO" id="GO:0008840">
    <property type="term" value="F:4-hydroxy-tetrahydrodipicolinate synthase activity"/>
    <property type="evidence" value="ECO:0007669"/>
    <property type="project" value="UniProtKB-EC"/>
</dbReference>
<dbReference type="SMART" id="SM01130">
    <property type="entry name" value="DHDPS"/>
    <property type="match status" value="1"/>
</dbReference>